<name>A0ABT6FCZ6_9BACT</name>
<dbReference type="PANTHER" id="PTHR45339">
    <property type="entry name" value="HYBRID SIGNAL TRANSDUCTION HISTIDINE KINASE J"/>
    <property type="match status" value="1"/>
</dbReference>
<dbReference type="CDD" id="cd17546">
    <property type="entry name" value="REC_hyHK_CKI1_RcsC-like"/>
    <property type="match status" value="1"/>
</dbReference>
<dbReference type="Pfam" id="PF00072">
    <property type="entry name" value="Response_reg"/>
    <property type="match status" value="1"/>
</dbReference>
<evidence type="ECO:0000256" key="1">
    <source>
        <dbReference type="ARBA" id="ARBA00022553"/>
    </source>
</evidence>
<feature type="modified residue" description="Phosphohistidine" evidence="2">
    <location>
        <position position="295"/>
    </location>
</feature>
<dbReference type="SMART" id="SM00448">
    <property type="entry name" value="REC"/>
    <property type="match status" value="1"/>
</dbReference>
<proteinExistence type="predicted"/>
<gene>
    <name evidence="7" type="ORF">PZE19_16805</name>
</gene>
<reference evidence="7 8" key="1">
    <citation type="submission" date="2023-03" db="EMBL/GenBank/DDBJ databases">
        <title>Paludisphaera mucosa sp. nov. a novel planctomycete from northern fen.</title>
        <authorList>
            <person name="Ivanova A."/>
        </authorList>
    </citation>
    <scope>NUCLEOTIDE SEQUENCE [LARGE SCALE GENOMIC DNA]</scope>
    <source>
        <strain evidence="7 8">Pla2</strain>
    </source>
</reference>
<evidence type="ECO:0000256" key="4">
    <source>
        <dbReference type="SAM" id="Coils"/>
    </source>
</evidence>
<sequence length="355" mass="37566">MGSLLVAVRDIRIGIPFEKQIAGPSLRDAHLAGTAIMTPSSSDIHGDVERCRALGGDVYGRKPIEGSDLPDPIRPVPGDSPAAMVEQAAPAPNSPIAPSRRLRVLLAEDAPVNQRLAVTLLESRGYEVAVAGDGREALEILDRETFDLVLMDVQMPRMDGFEATAAIRRGEVDTGRHLTILAMTAHAMDGDRERCLGAGMDGYISKPIRAQQFLAIVGGHAVPAAMAETGESGETRLEVAEQVFDLPDALARALGRPELLQKMSELFLADCPGLLDQVRAALAAGDGSALERAAHRIRGSAAYLSAPRVVEVAGRLEGMGSEGVLSEAGAACKELEDEVVRLEFALEILKEAGTA</sequence>
<organism evidence="7 8">
    <name type="scientific">Paludisphaera mucosa</name>
    <dbReference type="NCBI Taxonomy" id="3030827"/>
    <lineage>
        <taxon>Bacteria</taxon>
        <taxon>Pseudomonadati</taxon>
        <taxon>Planctomycetota</taxon>
        <taxon>Planctomycetia</taxon>
        <taxon>Isosphaerales</taxon>
        <taxon>Isosphaeraceae</taxon>
        <taxon>Paludisphaera</taxon>
    </lineage>
</organism>
<dbReference type="InterPro" id="IPR001789">
    <property type="entry name" value="Sig_transdc_resp-reg_receiver"/>
</dbReference>
<keyword evidence="1 3" id="KW-0597">Phosphoprotein</keyword>
<dbReference type="SUPFAM" id="SSF47226">
    <property type="entry name" value="Histidine-containing phosphotransfer domain, HPT domain"/>
    <property type="match status" value="1"/>
</dbReference>
<protein>
    <submittedName>
        <fullName evidence="7">Response regulator</fullName>
    </submittedName>
</protein>
<evidence type="ECO:0000256" key="2">
    <source>
        <dbReference type="PROSITE-ProRule" id="PRU00110"/>
    </source>
</evidence>
<dbReference type="CDD" id="cd00088">
    <property type="entry name" value="HPT"/>
    <property type="match status" value="1"/>
</dbReference>
<dbReference type="Gene3D" id="1.20.120.160">
    <property type="entry name" value="HPT domain"/>
    <property type="match status" value="1"/>
</dbReference>
<dbReference type="Pfam" id="PF01627">
    <property type="entry name" value="Hpt"/>
    <property type="match status" value="1"/>
</dbReference>
<dbReference type="EMBL" id="JARRAG010000002">
    <property type="protein sequence ID" value="MDG3005454.1"/>
    <property type="molecule type" value="Genomic_DNA"/>
</dbReference>
<evidence type="ECO:0000256" key="3">
    <source>
        <dbReference type="PROSITE-ProRule" id="PRU00169"/>
    </source>
</evidence>
<evidence type="ECO:0000259" key="6">
    <source>
        <dbReference type="PROSITE" id="PS50894"/>
    </source>
</evidence>
<dbReference type="Proteomes" id="UP001216907">
    <property type="component" value="Unassembled WGS sequence"/>
</dbReference>
<comment type="caution">
    <text evidence="7">The sequence shown here is derived from an EMBL/GenBank/DDBJ whole genome shotgun (WGS) entry which is preliminary data.</text>
</comment>
<dbReference type="InterPro" id="IPR011006">
    <property type="entry name" value="CheY-like_superfamily"/>
</dbReference>
<feature type="coiled-coil region" evidence="4">
    <location>
        <begin position="325"/>
        <end position="352"/>
    </location>
</feature>
<evidence type="ECO:0000313" key="7">
    <source>
        <dbReference type="EMBL" id="MDG3005454.1"/>
    </source>
</evidence>
<dbReference type="InterPro" id="IPR036641">
    <property type="entry name" value="HPT_dom_sf"/>
</dbReference>
<evidence type="ECO:0000259" key="5">
    <source>
        <dbReference type="PROSITE" id="PS50110"/>
    </source>
</evidence>
<evidence type="ECO:0000313" key="8">
    <source>
        <dbReference type="Proteomes" id="UP001216907"/>
    </source>
</evidence>
<accession>A0ABT6FCZ6</accession>
<dbReference type="PROSITE" id="PS50110">
    <property type="entry name" value="RESPONSE_REGULATORY"/>
    <property type="match status" value="1"/>
</dbReference>
<dbReference type="PANTHER" id="PTHR45339:SF3">
    <property type="entry name" value="HISTIDINE KINASE"/>
    <property type="match status" value="1"/>
</dbReference>
<dbReference type="PROSITE" id="PS50894">
    <property type="entry name" value="HPT"/>
    <property type="match status" value="1"/>
</dbReference>
<feature type="modified residue" description="4-aspartylphosphate" evidence="3">
    <location>
        <position position="152"/>
    </location>
</feature>
<dbReference type="SMART" id="SM00073">
    <property type="entry name" value="HPT"/>
    <property type="match status" value="1"/>
</dbReference>
<dbReference type="InterPro" id="IPR008207">
    <property type="entry name" value="Sig_transdc_His_kin_Hpt_dom"/>
</dbReference>
<keyword evidence="4" id="KW-0175">Coiled coil</keyword>
<feature type="domain" description="Response regulatory" evidence="5">
    <location>
        <begin position="103"/>
        <end position="221"/>
    </location>
</feature>
<dbReference type="SUPFAM" id="SSF52172">
    <property type="entry name" value="CheY-like"/>
    <property type="match status" value="1"/>
</dbReference>
<keyword evidence="8" id="KW-1185">Reference proteome</keyword>
<feature type="domain" description="HPt" evidence="6">
    <location>
        <begin position="256"/>
        <end position="355"/>
    </location>
</feature>
<dbReference type="Gene3D" id="3.40.50.2300">
    <property type="match status" value="1"/>
</dbReference>
<dbReference type="RefSeq" id="WP_277861789.1">
    <property type="nucleotide sequence ID" value="NZ_JARRAG010000002.1"/>
</dbReference>